<dbReference type="InterPro" id="IPR011055">
    <property type="entry name" value="Dup_hybrid_motif"/>
</dbReference>
<dbReference type="EMBL" id="CP012160">
    <property type="protein sequence ID" value="AKS45187.1"/>
    <property type="molecule type" value="Genomic_DNA"/>
</dbReference>
<keyword evidence="3" id="KW-1185">Reference proteome</keyword>
<dbReference type="InterPro" id="IPR016047">
    <property type="entry name" value="M23ase_b-sheet_dom"/>
</dbReference>
<name>A0A0K0Y2Q0_9RHOB</name>
<dbReference type="KEGG" id="otm:OSB_06260"/>
<dbReference type="STRING" id="1458307.OSB_06260"/>
<dbReference type="InterPro" id="IPR050570">
    <property type="entry name" value="Cell_wall_metabolism_enzyme"/>
</dbReference>
<evidence type="ECO:0000313" key="2">
    <source>
        <dbReference type="EMBL" id="AKS45187.1"/>
    </source>
</evidence>
<dbReference type="SUPFAM" id="SSF51261">
    <property type="entry name" value="Duplicated hybrid motif"/>
    <property type="match status" value="1"/>
</dbReference>
<dbReference type="PATRIC" id="fig|1458307.3.peg.633"/>
<dbReference type="PANTHER" id="PTHR21666">
    <property type="entry name" value="PEPTIDASE-RELATED"/>
    <property type="match status" value="1"/>
</dbReference>
<dbReference type="PANTHER" id="PTHR21666:SF291">
    <property type="entry name" value="STAGE II SPORULATION PROTEIN Q"/>
    <property type="match status" value="1"/>
</dbReference>
<accession>A0A0K0Y2Q0</accession>
<reference evidence="2 3" key="1">
    <citation type="journal article" date="2015" name="Genome Announc.">
        <title>Closed Genome Sequence of Octadecabacter temperatus SB1, the First Mesophilic Species of the Genus Octadecabacter.</title>
        <authorList>
            <person name="Voget S."/>
            <person name="Billerbeck S."/>
            <person name="Simon M."/>
            <person name="Daniel R."/>
        </authorList>
    </citation>
    <scope>NUCLEOTIDE SEQUENCE [LARGE SCALE GENOMIC DNA]</scope>
    <source>
        <strain evidence="2 3">SB1</strain>
    </source>
</reference>
<feature type="domain" description="M23ase beta-sheet core" evidence="1">
    <location>
        <begin position="59"/>
        <end position="177"/>
    </location>
</feature>
<sequence>MRTLALLITCAVPVAAQDLQLELPIDCALGETCYIQNYVDHDPSEAASDFLCGSLTYDTHKGTDFGLPSLAAMEDGVPVLASAAGTVRGVRNDMRDVIYTPDLEGEINGRDCGNGVAIAHEDGWETQYCHMKEGSVVVLSGDYVEAGDILGDVGLSGRTQFPHVHISVRRDGAVIDPFAPDGHTTCDEPPFETLWNLPVDTPAGGLLNIGFADTVPEYASVKAGTASAQTLTPDAPIVLWAFAFGSRVGDTISISFDGPDGALFQTDDVLDRQQALFMRAGGLNPPDQGWPTGTYSGVVVHSRDGIEIDRQITTIALP</sequence>
<evidence type="ECO:0000259" key="1">
    <source>
        <dbReference type="Pfam" id="PF01551"/>
    </source>
</evidence>
<proteinExistence type="predicted"/>
<dbReference type="Proteomes" id="UP000067444">
    <property type="component" value="Chromosome"/>
</dbReference>
<dbReference type="Gene3D" id="2.70.70.10">
    <property type="entry name" value="Glucose Permease (Domain IIA)"/>
    <property type="match status" value="1"/>
</dbReference>
<dbReference type="Pfam" id="PF01551">
    <property type="entry name" value="Peptidase_M23"/>
    <property type="match status" value="1"/>
</dbReference>
<dbReference type="AlphaFoldDB" id="A0A0K0Y2Q0"/>
<dbReference type="RefSeq" id="WP_049833604.1">
    <property type="nucleotide sequence ID" value="NZ_CP012160.1"/>
</dbReference>
<dbReference type="CDD" id="cd12797">
    <property type="entry name" value="M23_peptidase"/>
    <property type="match status" value="1"/>
</dbReference>
<protein>
    <submittedName>
        <fullName evidence="2">Putative peptidase</fullName>
    </submittedName>
</protein>
<evidence type="ECO:0000313" key="3">
    <source>
        <dbReference type="Proteomes" id="UP000067444"/>
    </source>
</evidence>
<dbReference type="GO" id="GO:0004222">
    <property type="term" value="F:metalloendopeptidase activity"/>
    <property type="evidence" value="ECO:0007669"/>
    <property type="project" value="TreeGrafter"/>
</dbReference>
<dbReference type="OrthoDB" id="5489603at2"/>
<gene>
    <name evidence="2" type="ORF">OSB_06260</name>
</gene>
<organism evidence="2 3">
    <name type="scientific">Octadecabacter temperatus</name>
    <dbReference type="NCBI Taxonomy" id="1458307"/>
    <lineage>
        <taxon>Bacteria</taxon>
        <taxon>Pseudomonadati</taxon>
        <taxon>Pseudomonadota</taxon>
        <taxon>Alphaproteobacteria</taxon>
        <taxon>Rhodobacterales</taxon>
        <taxon>Roseobacteraceae</taxon>
        <taxon>Octadecabacter</taxon>
    </lineage>
</organism>